<dbReference type="PANTHER" id="PTHR46241:SF1">
    <property type="entry name" value="OUTER DYNEIN ARM-DOCKING COMPLEX SUBUNIT 2"/>
    <property type="match status" value="1"/>
</dbReference>
<dbReference type="Proteomes" id="UP000594454">
    <property type="component" value="Chromosome 1"/>
</dbReference>
<dbReference type="SMART" id="SM00185">
    <property type="entry name" value="ARM"/>
    <property type="match status" value="10"/>
</dbReference>
<dbReference type="OMA" id="YMKAGNQ"/>
<feature type="repeat" description="ARM" evidence="1">
    <location>
        <begin position="154"/>
        <end position="196"/>
    </location>
</feature>
<evidence type="ECO:0000256" key="2">
    <source>
        <dbReference type="SAM" id="MobiDB-lite"/>
    </source>
</evidence>
<dbReference type="FunCoup" id="A0A7R8YRT5">
    <property type="interactions" value="19"/>
</dbReference>
<evidence type="ECO:0008006" key="5">
    <source>
        <dbReference type="Google" id="ProtNLM"/>
    </source>
</evidence>
<dbReference type="EMBL" id="LR899009">
    <property type="protein sequence ID" value="CAD7079829.1"/>
    <property type="molecule type" value="Genomic_DNA"/>
</dbReference>
<keyword evidence="4" id="KW-1185">Reference proteome</keyword>
<dbReference type="OrthoDB" id="1683831at2759"/>
<evidence type="ECO:0000313" key="4">
    <source>
        <dbReference type="Proteomes" id="UP000594454"/>
    </source>
</evidence>
<dbReference type="InParanoid" id="A0A7R8YRT5"/>
<dbReference type="PROSITE" id="PS50176">
    <property type="entry name" value="ARM_REPEAT"/>
    <property type="match status" value="2"/>
</dbReference>
<gene>
    <name evidence="3" type="ORF">HERILL_LOCUS3020</name>
</gene>
<dbReference type="InterPro" id="IPR016024">
    <property type="entry name" value="ARM-type_fold"/>
</dbReference>
<dbReference type="AlphaFoldDB" id="A0A7R8YRT5"/>
<dbReference type="Gene3D" id="1.25.10.10">
    <property type="entry name" value="Leucine-rich Repeat Variant"/>
    <property type="match status" value="3"/>
</dbReference>
<name>A0A7R8YRT5_HERIL</name>
<dbReference type="InterPro" id="IPR000225">
    <property type="entry name" value="Armadillo"/>
</dbReference>
<dbReference type="Pfam" id="PF00514">
    <property type="entry name" value="Arm"/>
    <property type="match status" value="2"/>
</dbReference>
<sequence>MSARMTSSKSSLRSTRTIRTIASVGSCPDKKFVVKKTVTDDSDSTEVLSSTDEEERWKESAKTGDIPADYWNIQKLVKFIKAGNQTATIVALCCLQDYDLTTQINQLAIQDIGGLEVLVNLLECNDVKCRLGALSVLAEISINIDIRRTIVDLGGIPLLVDILNTQAIDLKTMAAETIANVAKVRLARKLVRKSNGIPKLVDLLDVDFVCKPGVELADMQKAQLNMAKAGAKALWSLSESKHNKKQMRKSGIVPLLGCLLQSNYIDLLVPVMGTIQQCAALGTYQLAITSEGMIPMIVKHLNSTNLDLKMQCSSALFKCASDKTARDLIRQAGGLEPLVSIAKDKNLRENKALLAAATGAIWQCAATEANVKKLDQLRTVAVLVQLLTDENDDVLTNCVGAIAECVKFQNNRESLRSAGGLPLLVNLLNGTHPPLLENVCKALKECALDPDSMTILEDLDAVRLIWSLLKNPNPRVQAYAAWAICPCIENAKDSGELVRSFVGAMELVVALLKSKDILVLSAVCAAIATIAKDKENVAVLTDHKVIYMLAELVHTTDDLLRENLAAAIASCAPFGNNTQELGRLRTVTPIVGYMVSNNPNVHRTVAMALQELSKDPQNCITMHQSGVVPFLLETVGSTDKILQAASAGCLQNIRELALRAEEYLLKQDM</sequence>
<feature type="repeat" description="ARM" evidence="1">
    <location>
        <begin position="378"/>
        <end position="420"/>
    </location>
</feature>
<dbReference type="PANTHER" id="PTHR46241">
    <property type="entry name" value="ARMADILLO REPEAT-CONTAINING PROTEIN 4 ARMC4"/>
    <property type="match status" value="1"/>
</dbReference>
<organism evidence="3 4">
    <name type="scientific">Hermetia illucens</name>
    <name type="common">Black soldier fly</name>
    <dbReference type="NCBI Taxonomy" id="343691"/>
    <lineage>
        <taxon>Eukaryota</taxon>
        <taxon>Metazoa</taxon>
        <taxon>Ecdysozoa</taxon>
        <taxon>Arthropoda</taxon>
        <taxon>Hexapoda</taxon>
        <taxon>Insecta</taxon>
        <taxon>Pterygota</taxon>
        <taxon>Neoptera</taxon>
        <taxon>Endopterygota</taxon>
        <taxon>Diptera</taxon>
        <taxon>Brachycera</taxon>
        <taxon>Stratiomyomorpha</taxon>
        <taxon>Stratiomyidae</taxon>
        <taxon>Hermetiinae</taxon>
        <taxon>Hermetia</taxon>
    </lineage>
</organism>
<dbReference type="InterPro" id="IPR011989">
    <property type="entry name" value="ARM-like"/>
</dbReference>
<accession>A0A7R8YRT5</accession>
<dbReference type="SUPFAM" id="SSF48371">
    <property type="entry name" value="ARM repeat"/>
    <property type="match status" value="2"/>
</dbReference>
<evidence type="ECO:0000313" key="3">
    <source>
        <dbReference type="EMBL" id="CAD7079829.1"/>
    </source>
</evidence>
<feature type="region of interest" description="Disordered" evidence="2">
    <location>
        <begin position="38"/>
        <end position="60"/>
    </location>
</feature>
<proteinExistence type="predicted"/>
<evidence type="ECO:0000256" key="1">
    <source>
        <dbReference type="PROSITE-ProRule" id="PRU00259"/>
    </source>
</evidence>
<reference evidence="3 4" key="1">
    <citation type="submission" date="2020-11" db="EMBL/GenBank/DDBJ databases">
        <authorList>
            <person name="Wallbank WR R."/>
            <person name="Pardo Diaz C."/>
            <person name="Kozak K."/>
            <person name="Martin S."/>
            <person name="Jiggins C."/>
            <person name="Moest M."/>
            <person name="Warren A I."/>
            <person name="Generalovic N T."/>
            <person name="Byers J.R.P. K."/>
            <person name="Montejo-Kovacevich G."/>
            <person name="Yen C E."/>
        </authorList>
    </citation>
    <scope>NUCLEOTIDE SEQUENCE [LARGE SCALE GENOMIC DNA]</scope>
</reference>
<protein>
    <recommendedName>
        <fullName evidence="5">Armadillo repeat-containing protein gudu</fullName>
    </recommendedName>
</protein>